<evidence type="ECO:0000256" key="1">
    <source>
        <dbReference type="ARBA" id="ARBA00008553"/>
    </source>
</evidence>
<reference evidence="8 9" key="1">
    <citation type="submission" date="2016-11" db="EMBL/GenBank/DDBJ databases">
        <authorList>
            <person name="Varghese N."/>
            <person name="Submissions S."/>
        </authorList>
    </citation>
    <scope>NUCLEOTIDE SEQUENCE [LARGE SCALE GENOMIC DNA]</scope>
    <source>
        <strain evidence="8 9">DSM 20664</strain>
    </source>
</reference>
<gene>
    <name evidence="4" type="primary">rplE</name>
    <name evidence="8" type="ORF">SAMN05444368_0623</name>
</gene>
<dbReference type="PANTHER" id="PTHR11994">
    <property type="entry name" value="60S RIBOSOMAL PROTEIN L11-RELATED"/>
    <property type="match status" value="1"/>
</dbReference>
<dbReference type="InterPro" id="IPR022803">
    <property type="entry name" value="Ribosomal_uL5_dom_sf"/>
</dbReference>
<protein>
    <recommendedName>
        <fullName evidence="4">Large ribosomal subunit protein uL5</fullName>
    </recommendedName>
</protein>
<dbReference type="HAMAP" id="MF_01333_B">
    <property type="entry name" value="Ribosomal_uL5_B"/>
    <property type="match status" value="1"/>
</dbReference>
<dbReference type="NCBIfam" id="NF000585">
    <property type="entry name" value="PRK00010.1"/>
    <property type="match status" value="1"/>
</dbReference>
<dbReference type="InterPro" id="IPR020930">
    <property type="entry name" value="Ribosomal_uL5_bac-type"/>
</dbReference>
<dbReference type="SUPFAM" id="SSF55282">
    <property type="entry name" value="RL5-like"/>
    <property type="match status" value="1"/>
</dbReference>
<evidence type="ECO:0000313" key="8">
    <source>
        <dbReference type="EMBL" id="SIN64538.1"/>
    </source>
</evidence>
<sequence>MVPRLLEKYRNEVVPRMIKEFNYKNVMQVPRIEKVVVNIGVSEAKQDIKYLDAAMNELATITGQRPVLKRARKSVAGFKVRKGMPVACCVTLRGPKMWEFLDRLISLALPRIKDFQGISRKGLDGRGNYNLGLREQLIFPEIDYDSVARIRGMNVSITTTAKTDEEAYGLLKELGMPFRQ</sequence>
<accession>A0ABY1JBZ1</accession>
<dbReference type="PIRSF" id="PIRSF002161">
    <property type="entry name" value="Ribosomal_L5"/>
    <property type="match status" value="1"/>
</dbReference>
<name>A0ABY1JBZ1_9BACT</name>
<dbReference type="Pfam" id="PF00673">
    <property type="entry name" value="Ribosomal_L5_C"/>
    <property type="match status" value="1"/>
</dbReference>
<comment type="subunit">
    <text evidence="4">Part of the 50S ribosomal subunit; part of the 5S rRNA/L5/L18/L25 subcomplex. Contacts the 5S rRNA and the P site tRNA. Forms a bridge to the 30S subunit in the 70S ribosome.</text>
</comment>
<keyword evidence="4" id="KW-0699">rRNA-binding</keyword>
<dbReference type="EMBL" id="FSQZ01000001">
    <property type="protein sequence ID" value="SIN64538.1"/>
    <property type="molecule type" value="Genomic_DNA"/>
</dbReference>
<evidence type="ECO:0000256" key="2">
    <source>
        <dbReference type="ARBA" id="ARBA00022980"/>
    </source>
</evidence>
<organism evidence="8 9">
    <name type="scientific">Acetomicrobium flavidum</name>
    <dbReference type="NCBI Taxonomy" id="49896"/>
    <lineage>
        <taxon>Bacteria</taxon>
        <taxon>Thermotogati</taxon>
        <taxon>Synergistota</taxon>
        <taxon>Synergistia</taxon>
        <taxon>Synergistales</taxon>
        <taxon>Acetomicrobiaceae</taxon>
        <taxon>Acetomicrobium</taxon>
    </lineage>
</organism>
<keyword evidence="4" id="KW-0820">tRNA-binding</keyword>
<dbReference type="RefSeq" id="WP_014806377.1">
    <property type="nucleotide sequence ID" value="NZ_DAONBL010000014.1"/>
</dbReference>
<dbReference type="InterPro" id="IPR031309">
    <property type="entry name" value="Ribosomal_uL5_C"/>
</dbReference>
<evidence type="ECO:0000313" key="9">
    <source>
        <dbReference type="Proteomes" id="UP000185093"/>
    </source>
</evidence>
<keyword evidence="4" id="KW-0694">RNA-binding</keyword>
<dbReference type="Proteomes" id="UP000185093">
    <property type="component" value="Unassembled WGS sequence"/>
</dbReference>
<feature type="domain" description="Large ribosomal subunit protein uL5 N-terminal" evidence="6">
    <location>
        <begin position="25"/>
        <end position="81"/>
    </location>
</feature>
<feature type="domain" description="Large ribosomal subunit protein uL5 C-terminal" evidence="7">
    <location>
        <begin position="85"/>
        <end position="178"/>
    </location>
</feature>
<evidence type="ECO:0000256" key="3">
    <source>
        <dbReference type="ARBA" id="ARBA00023274"/>
    </source>
</evidence>
<evidence type="ECO:0000256" key="5">
    <source>
        <dbReference type="RuleBase" id="RU003930"/>
    </source>
</evidence>
<comment type="function">
    <text evidence="4">This is 1 of the proteins that bind and probably mediate the attachment of the 5S RNA into the large ribosomal subunit, where it forms part of the central protuberance. In the 70S ribosome it contacts protein S13 of the 30S subunit (bridge B1b), connecting the 2 subunits; this bridge is implicated in subunit movement. Contacts the P site tRNA; the 5S rRNA and some of its associated proteins might help stabilize positioning of ribosome-bound tRNAs.</text>
</comment>
<dbReference type="InterPro" id="IPR002132">
    <property type="entry name" value="Ribosomal_uL5"/>
</dbReference>
<dbReference type="Gene3D" id="3.30.1440.10">
    <property type="match status" value="1"/>
</dbReference>
<dbReference type="Pfam" id="PF00281">
    <property type="entry name" value="Ribosomal_L5"/>
    <property type="match status" value="1"/>
</dbReference>
<evidence type="ECO:0000256" key="4">
    <source>
        <dbReference type="HAMAP-Rule" id="MF_01333"/>
    </source>
</evidence>
<keyword evidence="3 4" id="KW-0687">Ribonucleoprotein</keyword>
<evidence type="ECO:0000259" key="6">
    <source>
        <dbReference type="Pfam" id="PF00281"/>
    </source>
</evidence>
<dbReference type="GO" id="GO:0005840">
    <property type="term" value="C:ribosome"/>
    <property type="evidence" value="ECO:0007669"/>
    <property type="project" value="UniProtKB-KW"/>
</dbReference>
<keyword evidence="9" id="KW-1185">Reference proteome</keyword>
<proteinExistence type="inferred from homology"/>
<comment type="similarity">
    <text evidence="1 4 5">Belongs to the universal ribosomal protein uL5 family.</text>
</comment>
<evidence type="ECO:0000259" key="7">
    <source>
        <dbReference type="Pfam" id="PF00673"/>
    </source>
</evidence>
<comment type="caution">
    <text evidence="8">The sequence shown here is derived from an EMBL/GenBank/DDBJ whole genome shotgun (WGS) entry which is preliminary data.</text>
</comment>
<dbReference type="InterPro" id="IPR031310">
    <property type="entry name" value="Ribosomal_uL5_N"/>
</dbReference>
<keyword evidence="2 4" id="KW-0689">Ribosomal protein</keyword>